<dbReference type="AlphaFoldDB" id="A0A8K0GBF2"/>
<evidence type="ECO:0000313" key="2">
    <source>
        <dbReference type="Proteomes" id="UP000801492"/>
    </source>
</evidence>
<keyword evidence="2" id="KW-1185">Reference proteome</keyword>
<reference evidence="1" key="1">
    <citation type="submission" date="2019-08" db="EMBL/GenBank/DDBJ databases">
        <title>The genome of the North American firefly Photinus pyralis.</title>
        <authorList>
            <consortium name="Photinus pyralis genome working group"/>
            <person name="Fallon T.R."/>
            <person name="Sander Lower S.E."/>
            <person name="Weng J.-K."/>
        </authorList>
    </citation>
    <scope>NUCLEOTIDE SEQUENCE</scope>
    <source>
        <strain evidence="1">TRF0915ILg1</strain>
        <tissue evidence="1">Whole body</tissue>
    </source>
</reference>
<dbReference type="PANTHER" id="PTHR10773:SF19">
    <property type="match status" value="1"/>
</dbReference>
<organism evidence="1 2">
    <name type="scientific">Ignelater luminosus</name>
    <name type="common">Cucubano</name>
    <name type="synonym">Pyrophorus luminosus</name>
    <dbReference type="NCBI Taxonomy" id="2038154"/>
    <lineage>
        <taxon>Eukaryota</taxon>
        <taxon>Metazoa</taxon>
        <taxon>Ecdysozoa</taxon>
        <taxon>Arthropoda</taxon>
        <taxon>Hexapoda</taxon>
        <taxon>Insecta</taxon>
        <taxon>Pterygota</taxon>
        <taxon>Neoptera</taxon>
        <taxon>Endopterygota</taxon>
        <taxon>Coleoptera</taxon>
        <taxon>Polyphaga</taxon>
        <taxon>Elateriformia</taxon>
        <taxon>Elateroidea</taxon>
        <taxon>Elateridae</taxon>
        <taxon>Agrypninae</taxon>
        <taxon>Pyrophorini</taxon>
        <taxon>Ignelater</taxon>
    </lineage>
</organism>
<sequence length="272" mass="31142">MDLQAVLLAPKTNVSAMYYKTKLAVHNMTFLNLQNKDCTCFIWNKTEGKLTADEFSTIIIYQLETVKNALKESENEIILYSDGCNYQNRNSTLASALINFSVANGVVVIQKYLDRGHTQMEVDAMHSTIEKKLKGVNINLPADYIQICNSARRTPKQYEVFYLTYTFFKRFSGLNFVTSIRPGKRIGDPTVTDLRALKYNPNGTIQYKLRFGDACQNLPLQMNNITAIPFAELPALYKGKLPIKNEKFNHLQILKTTLEKDYHAFYDNIPHN</sequence>
<protein>
    <submittedName>
        <fullName evidence="1">Uncharacterized protein</fullName>
    </submittedName>
</protein>
<accession>A0A8K0GBF2</accession>
<dbReference type="EMBL" id="VTPC01008569">
    <property type="protein sequence ID" value="KAF2892711.1"/>
    <property type="molecule type" value="Genomic_DNA"/>
</dbReference>
<name>A0A8K0GBF2_IGNLU</name>
<comment type="caution">
    <text evidence="1">The sequence shown here is derived from an EMBL/GenBank/DDBJ whole genome shotgun (WGS) entry which is preliminary data.</text>
</comment>
<evidence type="ECO:0000313" key="1">
    <source>
        <dbReference type="EMBL" id="KAF2892711.1"/>
    </source>
</evidence>
<dbReference type="Proteomes" id="UP000801492">
    <property type="component" value="Unassembled WGS sequence"/>
</dbReference>
<proteinExistence type="predicted"/>
<gene>
    <name evidence="1" type="ORF">ILUMI_13464</name>
</gene>
<dbReference type="OrthoDB" id="6704657at2759"/>
<dbReference type="PANTHER" id="PTHR10773">
    <property type="entry name" value="DNA-DIRECTED RNA POLYMERASES I, II, AND III SUBUNIT RPABC2"/>
    <property type="match status" value="1"/>
</dbReference>